<evidence type="ECO:0000313" key="2">
    <source>
        <dbReference type="EMBL" id="HEN27182.1"/>
    </source>
</evidence>
<dbReference type="CDD" id="cd18722">
    <property type="entry name" value="PIN_NicB-like"/>
    <property type="match status" value="1"/>
</dbReference>
<reference evidence="2" key="1">
    <citation type="journal article" date="2020" name="mSystems">
        <title>Genome- and Community-Level Interaction Insights into Carbon Utilization and Element Cycling Functions of Hydrothermarchaeota in Hydrothermal Sediment.</title>
        <authorList>
            <person name="Zhou Z."/>
            <person name="Liu Y."/>
            <person name="Xu W."/>
            <person name="Pan J."/>
            <person name="Luo Z.H."/>
            <person name="Li M."/>
        </authorList>
    </citation>
    <scope>NUCLEOTIDE SEQUENCE [LARGE SCALE GENOMIC DNA]</scope>
    <source>
        <strain evidence="2">SpSt-34</strain>
    </source>
</reference>
<proteinExistence type="predicted"/>
<dbReference type="PANTHER" id="PTHR35458:SF8">
    <property type="entry name" value="SLR0650 PROTEIN"/>
    <property type="match status" value="1"/>
</dbReference>
<dbReference type="InterPro" id="IPR021139">
    <property type="entry name" value="NYN"/>
</dbReference>
<sequence>MSNKIAFLIDGLNFYYSVKRLKVKTNLNAKWFDYISFCDFYKLDLSKKLSKQLSIHGIFYFTSLIVKTASMSEIEFQQHRTNQLQYLKILADQGITILKGKFNQKEVKCPSCDFSFKIPVEKQTDINIASKLFEVLSGGFVDVVVIVSGDTDLVPAIETSKKAFPGKLIVVVIPYGNHSTQLKTVAHFNYSLRAEHYVKHLLPNPYRLKTGEIISKPSTW</sequence>
<protein>
    <submittedName>
        <fullName evidence="2">NYN domain-containing protein</fullName>
    </submittedName>
</protein>
<feature type="domain" description="NYN" evidence="1">
    <location>
        <begin position="4"/>
        <end position="186"/>
    </location>
</feature>
<dbReference type="AlphaFoldDB" id="A0A7C2K2B1"/>
<dbReference type="InterPro" id="IPR047140">
    <property type="entry name" value="LabA"/>
</dbReference>
<evidence type="ECO:0000259" key="1">
    <source>
        <dbReference type="Pfam" id="PF01936"/>
    </source>
</evidence>
<dbReference type="Pfam" id="PF01936">
    <property type="entry name" value="NYN"/>
    <property type="match status" value="1"/>
</dbReference>
<dbReference type="PANTHER" id="PTHR35458">
    <property type="entry name" value="SLR0755 PROTEIN"/>
    <property type="match status" value="1"/>
</dbReference>
<dbReference type="Gene3D" id="3.40.50.1010">
    <property type="entry name" value="5'-nuclease"/>
    <property type="match status" value="1"/>
</dbReference>
<dbReference type="GO" id="GO:0004540">
    <property type="term" value="F:RNA nuclease activity"/>
    <property type="evidence" value="ECO:0007669"/>
    <property type="project" value="InterPro"/>
</dbReference>
<comment type="caution">
    <text evidence="2">The sequence shown here is derived from an EMBL/GenBank/DDBJ whole genome shotgun (WGS) entry which is preliminary data.</text>
</comment>
<dbReference type="EMBL" id="DSOL01000016">
    <property type="protein sequence ID" value="HEN27182.1"/>
    <property type="molecule type" value="Genomic_DNA"/>
</dbReference>
<accession>A0A7C2K2B1</accession>
<gene>
    <name evidence="2" type="ORF">ENQ77_00625</name>
</gene>
<name>A0A7C2K2B1_UNCW3</name>
<organism evidence="2">
    <name type="scientific">candidate division WOR-3 bacterium</name>
    <dbReference type="NCBI Taxonomy" id="2052148"/>
    <lineage>
        <taxon>Bacteria</taxon>
        <taxon>Bacteria division WOR-3</taxon>
    </lineage>
</organism>